<name>A0A2A2LEA1_9BILA</name>
<sequence>MGFPFWATTRKILSPVVASLSAAVRNESFTSEIALSTVSDGRGVSSDRVTWPICKKSNLTIEERNDHGLGSATRSVVQTLDAPNRVVAEHSAFA</sequence>
<keyword evidence="2" id="KW-1185">Reference proteome</keyword>
<accession>A0A2A2LEA1</accession>
<reference evidence="1 2" key="1">
    <citation type="journal article" date="2017" name="Curr. Biol.">
        <title>Genome architecture and evolution of a unichromosomal asexual nematode.</title>
        <authorList>
            <person name="Fradin H."/>
            <person name="Zegar C."/>
            <person name="Gutwein M."/>
            <person name="Lucas J."/>
            <person name="Kovtun M."/>
            <person name="Corcoran D."/>
            <person name="Baugh L.R."/>
            <person name="Kiontke K."/>
            <person name="Gunsalus K."/>
            <person name="Fitch D.H."/>
            <person name="Piano F."/>
        </authorList>
    </citation>
    <scope>NUCLEOTIDE SEQUENCE [LARGE SCALE GENOMIC DNA]</scope>
    <source>
        <strain evidence="1">PF1309</strain>
    </source>
</reference>
<protein>
    <submittedName>
        <fullName evidence="1">Uncharacterized protein</fullName>
    </submittedName>
</protein>
<dbReference type="EMBL" id="LIAE01006854">
    <property type="protein sequence ID" value="PAV84418.1"/>
    <property type="molecule type" value="Genomic_DNA"/>
</dbReference>
<dbReference type="AlphaFoldDB" id="A0A2A2LEA1"/>
<comment type="caution">
    <text evidence="1">The sequence shown here is derived from an EMBL/GenBank/DDBJ whole genome shotgun (WGS) entry which is preliminary data.</text>
</comment>
<dbReference type="Proteomes" id="UP000218231">
    <property type="component" value="Unassembled WGS sequence"/>
</dbReference>
<evidence type="ECO:0000313" key="1">
    <source>
        <dbReference type="EMBL" id="PAV84418.1"/>
    </source>
</evidence>
<evidence type="ECO:0000313" key="2">
    <source>
        <dbReference type="Proteomes" id="UP000218231"/>
    </source>
</evidence>
<organism evidence="1 2">
    <name type="scientific">Diploscapter pachys</name>
    <dbReference type="NCBI Taxonomy" id="2018661"/>
    <lineage>
        <taxon>Eukaryota</taxon>
        <taxon>Metazoa</taxon>
        <taxon>Ecdysozoa</taxon>
        <taxon>Nematoda</taxon>
        <taxon>Chromadorea</taxon>
        <taxon>Rhabditida</taxon>
        <taxon>Rhabditina</taxon>
        <taxon>Rhabditomorpha</taxon>
        <taxon>Rhabditoidea</taxon>
        <taxon>Rhabditidae</taxon>
        <taxon>Diploscapter</taxon>
    </lineage>
</organism>
<gene>
    <name evidence="1" type="ORF">WR25_20005</name>
</gene>
<proteinExistence type="predicted"/>